<gene>
    <name evidence="2" type="ORF">LCGC14_0235640</name>
</gene>
<keyword evidence="1" id="KW-0175">Coiled coil</keyword>
<accession>A0A0F9XD70</accession>
<evidence type="ECO:0000256" key="1">
    <source>
        <dbReference type="SAM" id="Coils"/>
    </source>
</evidence>
<comment type="caution">
    <text evidence="2">The sequence shown here is derived from an EMBL/GenBank/DDBJ whole genome shotgun (WGS) entry which is preliminary data.</text>
</comment>
<reference evidence="2" key="1">
    <citation type="journal article" date="2015" name="Nature">
        <title>Complex archaea that bridge the gap between prokaryotes and eukaryotes.</title>
        <authorList>
            <person name="Spang A."/>
            <person name="Saw J.H."/>
            <person name="Jorgensen S.L."/>
            <person name="Zaremba-Niedzwiedzka K."/>
            <person name="Martijn J."/>
            <person name="Lind A.E."/>
            <person name="van Eijk R."/>
            <person name="Schleper C."/>
            <person name="Guy L."/>
            <person name="Ettema T.J."/>
        </authorList>
    </citation>
    <scope>NUCLEOTIDE SEQUENCE</scope>
</reference>
<name>A0A0F9XD70_9ZZZZ</name>
<sequence length="97" mass="11389">MYACNESLCDIDCEGSTNCECFRCGLPVCKTCSHHMPYLHFGTRRICRSCRLEMKGETKRLQKRVRQLEREVVELTKIRDLARKTLIKFAGMKETRK</sequence>
<protein>
    <submittedName>
        <fullName evidence="2">Uncharacterized protein</fullName>
    </submittedName>
</protein>
<dbReference type="AlphaFoldDB" id="A0A0F9XD70"/>
<organism evidence="2">
    <name type="scientific">marine sediment metagenome</name>
    <dbReference type="NCBI Taxonomy" id="412755"/>
    <lineage>
        <taxon>unclassified sequences</taxon>
        <taxon>metagenomes</taxon>
        <taxon>ecological metagenomes</taxon>
    </lineage>
</organism>
<proteinExistence type="predicted"/>
<evidence type="ECO:0000313" key="2">
    <source>
        <dbReference type="EMBL" id="KKN89718.1"/>
    </source>
</evidence>
<dbReference type="EMBL" id="LAZR01000116">
    <property type="protein sequence ID" value="KKN89718.1"/>
    <property type="molecule type" value="Genomic_DNA"/>
</dbReference>
<feature type="coiled-coil region" evidence="1">
    <location>
        <begin position="51"/>
        <end position="85"/>
    </location>
</feature>